<dbReference type="Proteomes" id="UP000720189">
    <property type="component" value="Unassembled WGS sequence"/>
</dbReference>
<protein>
    <submittedName>
        <fullName evidence="2">Uncharacterized protein</fullName>
    </submittedName>
</protein>
<accession>A0A9P9JQG8</accession>
<organism evidence="2 3">
    <name type="scientific">Fusarium redolens</name>
    <dbReference type="NCBI Taxonomy" id="48865"/>
    <lineage>
        <taxon>Eukaryota</taxon>
        <taxon>Fungi</taxon>
        <taxon>Dikarya</taxon>
        <taxon>Ascomycota</taxon>
        <taxon>Pezizomycotina</taxon>
        <taxon>Sordariomycetes</taxon>
        <taxon>Hypocreomycetidae</taxon>
        <taxon>Hypocreales</taxon>
        <taxon>Nectriaceae</taxon>
        <taxon>Fusarium</taxon>
        <taxon>Fusarium redolens species complex</taxon>
    </lineage>
</organism>
<feature type="compositionally biased region" description="Polar residues" evidence="1">
    <location>
        <begin position="131"/>
        <end position="164"/>
    </location>
</feature>
<proteinExistence type="predicted"/>
<reference evidence="2" key="1">
    <citation type="journal article" date="2021" name="Nat. Commun.">
        <title>Genetic determinants of endophytism in the Arabidopsis root mycobiome.</title>
        <authorList>
            <person name="Mesny F."/>
            <person name="Miyauchi S."/>
            <person name="Thiergart T."/>
            <person name="Pickel B."/>
            <person name="Atanasova L."/>
            <person name="Karlsson M."/>
            <person name="Huettel B."/>
            <person name="Barry K.W."/>
            <person name="Haridas S."/>
            <person name="Chen C."/>
            <person name="Bauer D."/>
            <person name="Andreopoulos W."/>
            <person name="Pangilinan J."/>
            <person name="LaButti K."/>
            <person name="Riley R."/>
            <person name="Lipzen A."/>
            <person name="Clum A."/>
            <person name="Drula E."/>
            <person name="Henrissat B."/>
            <person name="Kohler A."/>
            <person name="Grigoriev I.V."/>
            <person name="Martin F.M."/>
            <person name="Hacquard S."/>
        </authorList>
    </citation>
    <scope>NUCLEOTIDE SEQUENCE</scope>
    <source>
        <strain evidence="2">MPI-CAGE-AT-0023</strain>
    </source>
</reference>
<evidence type="ECO:0000313" key="2">
    <source>
        <dbReference type="EMBL" id="KAH7210853.1"/>
    </source>
</evidence>
<evidence type="ECO:0000313" key="3">
    <source>
        <dbReference type="Proteomes" id="UP000720189"/>
    </source>
</evidence>
<sequence>MAKHVEYPTRKLDLLAGIATIVDDLECHAAVAFFNGYRYSEDVVATYELPIRADVSGQIGSTRTDILQRLIDVLENLQTKILEAKVGCNEACRAMLLGSLLQGMKKSGIYPRPSLPFPELSLDVLLASLTNGQPKPTQAGTNTASGSTPQRTAGLSGPPQSSRSLFGAPTAPQSTNTSRAPFNFSGPSHSSGNLFGTSTVPQNIISPRESSQSGTGGLFGGKASSNAVPNPPTAESPEQPGTLVKHNYRLKDLIGPLIMAAEKEITGLKLADFPRP</sequence>
<dbReference type="OrthoDB" id="5326346at2759"/>
<evidence type="ECO:0000256" key="1">
    <source>
        <dbReference type="SAM" id="MobiDB-lite"/>
    </source>
</evidence>
<feature type="region of interest" description="Disordered" evidence="1">
    <location>
        <begin position="131"/>
        <end position="242"/>
    </location>
</feature>
<dbReference type="RefSeq" id="XP_046041624.1">
    <property type="nucleotide sequence ID" value="XM_046190946.1"/>
</dbReference>
<name>A0A9P9JQG8_FUSRE</name>
<comment type="caution">
    <text evidence="2">The sequence shown here is derived from an EMBL/GenBank/DDBJ whole genome shotgun (WGS) entry which is preliminary data.</text>
</comment>
<keyword evidence="3" id="KW-1185">Reference proteome</keyword>
<dbReference type="AlphaFoldDB" id="A0A9P9JQG8"/>
<feature type="compositionally biased region" description="Polar residues" evidence="1">
    <location>
        <begin position="171"/>
        <end position="213"/>
    </location>
</feature>
<dbReference type="EMBL" id="JAGMUX010000031">
    <property type="protein sequence ID" value="KAH7210853.1"/>
    <property type="molecule type" value="Genomic_DNA"/>
</dbReference>
<dbReference type="GeneID" id="70220900"/>
<gene>
    <name evidence="2" type="ORF">BKA55DRAFT_546690</name>
</gene>